<sequence length="243" mass="27995">MLQKQENEREHFIRKVELAESEAARRLKEVDAKEAERIEAHNQFKRILAMVEDRETKLRNSEELMEKLRSEVAKWQEEVRRLEDEKKAEADQELKRLKAEYTRLETRNFHEVRQCKQTIAVLQQTLEQARLSNPAINPSENAALLNFSASSSDRDYSAPLGSARPPLLHVRPLWDDEPPDIFASGGESSLARSKGPSLDDRLQSDNTSLSLKKSSRSRRSIRDREQNSGAIDGAQTRHKKVRL</sequence>
<dbReference type="WBParaSite" id="GPUH_0002424801-mRNA-1">
    <property type="protein sequence ID" value="GPUH_0002424801-mRNA-1"/>
    <property type="gene ID" value="GPUH_0002424801"/>
</dbReference>
<reference evidence="5" key="1">
    <citation type="submission" date="2016-06" db="UniProtKB">
        <authorList>
            <consortium name="WormBaseParasite"/>
        </authorList>
    </citation>
    <scope>IDENTIFICATION</scope>
</reference>
<dbReference type="Proteomes" id="UP000271098">
    <property type="component" value="Unassembled WGS sequence"/>
</dbReference>
<evidence type="ECO:0000256" key="1">
    <source>
        <dbReference type="SAM" id="Coils"/>
    </source>
</evidence>
<feature type="region of interest" description="Disordered" evidence="2">
    <location>
        <begin position="179"/>
        <end position="243"/>
    </location>
</feature>
<dbReference type="AlphaFoldDB" id="A0A183ETC7"/>
<name>A0A183ETC7_9BILA</name>
<evidence type="ECO:0000313" key="3">
    <source>
        <dbReference type="EMBL" id="VDN42557.1"/>
    </source>
</evidence>
<organism evidence="5">
    <name type="scientific">Gongylonema pulchrum</name>
    <dbReference type="NCBI Taxonomy" id="637853"/>
    <lineage>
        <taxon>Eukaryota</taxon>
        <taxon>Metazoa</taxon>
        <taxon>Ecdysozoa</taxon>
        <taxon>Nematoda</taxon>
        <taxon>Chromadorea</taxon>
        <taxon>Rhabditida</taxon>
        <taxon>Spirurina</taxon>
        <taxon>Spiruromorpha</taxon>
        <taxon>Spiruroidea</taxon>
        <taxon>Gongylonematidae</taxon>
        <taxon>Gongylonema</taxon>
    </lineage>
</organism>
<feature type="coiled-coil region" evidence="1">
    <location>
        <begin position="2"/>
        <end position="132"/>
    </location>
</feature>
<proteinExistence type="predicted"/>
<evidence type="ECO:0000313" key="4">
    <source>
        <dbReference type="Proteomes" id="UP000271098"/>
    </source>
</evidence>
<evidence type="ECO:0000313" key="5">
    <source>
        <dbReference type="WBParaSite" id="GPUH_0002424801-mRNA-1"/>
    </source>
</evidence>
<protein>
    <submittedName>
        <fullName evidence="5">DUF3498 domain containing protein</fullName>
    </submittedName>
</protein>
<accession>A0A183ETC7</accession>
<dbReference type="EMBL" id="UYRT01100452">
    <property type="protein sequence ID" value="VDN42557.1"/>
    <property type="molecule type" value="Genomic_DNA"/>
</dbReference>
<reference evidence="3 4" key="2">
    <citation type="submission" date="2018-11" db="EMBL/GenBank/DDBJ databases">
        <authorList>
            <consortium name="Pathogen Informatics"/>
        </authorList>
    </citation>
    <scope>NUCLEOTIDE SEQUENCE [LARGE SCALE GENOMIC DNA]</scope>
</reference>
<keyword evidence="1" id="KW-0175">Coiled coil</keyword>
<evidence type="ECO:0000256" key="2">
    <source>
        <dbReference type="SAM" id="MobiDB-lite"/>
    </source>
</evidence>
<gene>
    <name evidence="3" type="ORF">GPUH_LOCUS24220</name>
</gene>
<dbReference type="OrthoDB" id="5857916at2759"/>
<keyword evidence="4" id="KW-1185">Reference proteome</keyword>